<dbReference type="AlphaFoldDB" id="A0A7C9PKX9"/>
<dbReference type="Proteomes" id="UP000484255">
    <property type="component" value="Unassembled WGS sequence"/>
</dbReference>
<evidence type="ECO:0000313" key="3">
    <source>
        <dbReference type="Proteomes" id="UP000484255"/>
    </source>
</evidence>
<dbReference type="Pfam" id="PF02452">
    <property type="entry name" value="PemK_toxin"/>
    <property type="match status" value="1"/>
</dbReference>
<comment type="caution">
    <text evidence="2">The sequence shown here is derived from an EMBL/GenBank/DDBJ whole genome shotgun (WGS) entry which is preliminary data.</text>
</comment>
<dbReference type="InterPro" id="IPR003477">
    <property type="entry name" value="PemK-like"/>
</dbReference>
<dbReference type="InterPro" id="IPR011067">
    <property type="entry name" value="Plasmid_toxin/cell-grow_inhib"/>
</dbReference>
<comment type="similarity">
    <text evidence="1">Belongs to the PemK/MazF family.</text>
</comment>
<organism evidence="2 3">
    <name type="scientific">Ideonella livida</name>
    <dbReference type="NCBI Taxonomy" id="2707176"/>
    <lineage>
        <taxon>Bacteria</taxon>
        <taxon>Pseudomonadati</taxon>
        <taxon>Pseudomonadota</taxon>
        <taxon>Betaproteobacteria</taxon>
        <taxon>Burkholderiales</taxon>
        <taxon>Sphaerotilaceae</taxon>
        <taxon>Ideonella</taxon>
    </lineage>
</organism>
<dbReference type="EMBL" id="JAAGOH010000048">
    <property type="protein sequence ID" value="NDY93794.1"/>
    <property type="molecule type" value="Genomic_DNA"/>
</dbReference>
<dbReference type="GO" id="GO:0004521">
    <property type="term" value="F:RNA endonuclease activity"/>
    <property type="evidence" value="ECO:0007669"/>
    <property type="project" value="TreeGrafter"/>
</dbReference>
<dbReference type="RefSeq" id="WP_163459822.1">
    <property type="nucleotide sequence ID" value="NZ_JAAGOH010000048.1"/>
</dbReference>
<keyword evidence="3" id="KW-1185">Reference proteome</keyword>
<keyword evidence="1" id="KW-0378">Hydrolase</keyword>
<comment type="function">
    <text evidence="1">Toxic component of a type II toxin-antitoxin (TA) system.</text>
</comment>
<dbReference type="GO" id="GO:0006402">
    <property type="term" value="P:mRNA catabolic process"/>
    <property type="evidence" value="ECO:0007669"/>
    <property type="project" value="TreeGrafter"/>
</dbReference>
<reference evidence="2 3" key="1">
    <citation type="submission" date="2020-02" db="EMBL/GenBank/DDBJ databases">
        <title>Ideonella bacterium strain TBM-1.</title>
        <authorList>
            <person name="Chen W.-M."/>
        </authorList>
    </citation>
    <scope>NUCLEOTIDE SEQUENCE [LARGE SCALE GENOMIC DNA]</scope>
    <source>
        <strain evidence="2 3">TBM-1</strain>
    </source>
</reference>
<keyword evidence="1" id="KW-0255">Endonuclease</keyword>
<dbReference type="GO" id="GO:0016787">
    <property type="term" value="F:hydrolase activity"/>
    <property type="evidence" value="ECO:0007669"/>
    <property type="project" value="UniProtKB-KW"/>
</dbReference>
<dbReference type="SUPFAM" id="SSF50118">
    <property type="entry name" value="Cell growth inhibitor/plasmid maintenance toxic component"/>
    <property type="match status" value="1"/>
</dbReference>
<dbReference type="Gene3D" id="2.30.30.110">
    <property type="match status" value="1"/>
</dbReference>
<dbReference type="PANTHER" id="PTHR33988">
    <property type="entry name" value="ENDORIBONUCLEASE MAZF-RELATED"/>
    <property type="match status" value="1"/>
</dbReference>
<gene>
    <name evidence="2" type="ORF">G3A44_21625</name>
</gene>
<name>A0A7C9PKX9_9BURK</name>
<evidence type="ECO:0000313" key="2">
    <source>
        <dbReference type="EMBL" id="NDY93794.1"/>
    </source>
</evidence>
<dbReference type="GO" id="GO:0016075">
    <property type="term" value="P:rRNA catabolic process"/>
    <property type="evidence" value="ECO:0007669"/>
    <property type="project" value="TreeGrafter"/>
</dbReference>
<dbReference type="GO" id="GO:0003677">
    <property type="term" value="F:DNA binding"/>
    <property type="evidence" value="ECO:0007669"/>
    <property type="project" value="InterPro"/>
</dbReference>
<accession>A0A7C9PKX9</accession>
<dbReference type="EC" id="3.1.-.-" evidence="1"/>
<evidence type="ECO:0000256" key="1">
    <source>
        <dbReference type="PIRNR" id="PIRNR033490"/>
    </source>
</evidence>
<protein>
    <recommendedName>
        <fullName evidence="1">mRNA interferase</fullName>
        <ecNumber evidence="1">3.1.-.-</ecNumber>
    </recommendedName>
</protein>
<dbReference type="PIRSF" id="PIRSF033490">
    <property type="entry name" value="MazF"/>
    <property type="match status" value="1"/>
</dbReference>
<proteinExistence type="inferred from homology"/>
<sequence length="125" mass="13040">MPQIAVVRGDIVLVDLSGAVGGEKQNDKVSGSRPCVVVQNDGGNRGSPLTIVAPLTDQAQYKGYPQQVLVTAAELGTGAGKDSIIECGHLRSIDRDARIKKHLGKVTAAVMPRIDAALKASLGLR</sequence>
<keyword evidence="1" id="KW-0540">Nuclease</keyword>